<keyword evidence="2" id="KW-0648">Protein biosynthesis</keyword>
<dbReference type="InterPro" id="IPR044822">
    <property type="entry name" value="Myb_DNA-bind_4"/>
</dbReference>
<reference evidence="2 3" key="1">
    <citation type="submission" date="2016-03" db="EMBL/GenBank/DDBJ databases">
        <title>Cyphomyrmex costatus WGS genome.</title>
        <authorList>
            <person name="Nygaard S."/>
            <person name="Hu H."/>
            <person name="Boomsma J."/>
            <person name="Zhang G."/>
        </authorList>
    </citation>
    <scope>NUCLEOTIDE SEQUENCE [LARGE SCALE GENOMIC DNA]</scope>
    <source>
        <strain evidence="2">MS0001</strain>
        <tissue evidence="2">Whole body</tissue>
    </source>
</reference>
<evidence type="ECO:0000259" key="1">
    <source>
        <dbReference type="Pfam" id="PF13837"/>
    </source>
</evidence>
<protein>
    <submittedName>
        <fullName evidence="2">Transcription elongation factor spt5</fullName>
    </submittedName>
</protein>
<name>A0A151I878_9HYME</name>
<sequence length="175" mass="21579">MWTHEKILLLISTYREQQEKMKSGKMLLRKMWKQVSEHTKKIGYDIPPNKCTSKMDSLKRRYRKIIDHNKYFRQKRDLEYFRQKRDWNIFSKKGTWNNFAKKGTWNIFSKKGTWNNFYKKGTWNIFSKKGTWNIFSKKGTWMNFAKKGTWNNFEEKGLGIILPKRNLEYFHWKRT</sequence>
<gene>
    <name evidence="2" type="ORF">ALC62_15038</name>
</gene>
<dbReference type="AlphaFoldDB" id="A0A151I878"/>
<evidence type="ECO:0000313" key="2">
    <source>
        <dbReference type="EMBL" id="KYM94336.1"/>
    </source>
</evidence>
<dbReference type="GO" id="GO:0003746">
    <property type="term" value="F:translation elongation factor activity"/>
    <property type="evidence" value="ECO:0007669"/>
    <property type="project" value="UniProtKB-KW"/>
</dbReference>
<dbReference type="Pfam" id="PF13837">
    <property type="entry name" value="Myb_DNA-bind_4"/>
    <property type="match status" value="1"/>
</dbReference>
<feature type="domain" description="Myb/SANT-like DNA-binding" evidence="1">
    <location>
        <begin position="2"/>
        <end position="83"/>
    </location>
</feature>
<organism evidence="2 3">
    <name type="scientific">Cyphomyrmex costatus</name>
    <dbReference type="NCBI Taxonomy" id="456900"/>
    <lineage>
        <taxon>Eukaryota</taxon>
        <taxon>Metazoa</taxon>
        <taxon>Ecdysozoa</taxon>
        <taxon>Arthropoda</taxon>
        <taxon>Hexapoda</taxon>
        <taxon>Insecta</taxon>
        <taxon>Pterygota</taxon>
        <taxon>Neoptera</taxon>
        <taxon>Endopterygota</taxon>
        <taxon>Hymenoptera</taxon>
        <taxon>Apocrita</taxon>
        <taxon>Aculeata</taxon>
        <taxon>Formicoidea</taxon>
        <taxon>Formicidae</taxon>
        <taxon>Myrmicinae</taxon>
        <taxon>Cyphomyrmex</taxon>
    </lineage>
</organism>
<evidence type="ECO:0000313" key="3">
    <source>
        <dbReference type="Proteomes" id="UP000078542"/>
    </source>
</evidence>
<dbReference type="EMBL" id="KQ978388">
    <property type="protein sequence ID" value="KYM94336.1"/>
    <property type="molecule type" value="Genomic_DNA"/>
</dbReference>
<proteinExistence type="predicted"/>
<keyword evidence="2" id="KW-0251">Elongation factor</keyword>
<dbReference type="Proteomes" id="UP000078542">
    <property type="component" value="Unassembled WGS sequence"/>
</dbReference>
<keyword evidence="3" id="KW-1185">Reference proteome</keyword>
<dbReference type="STRING" id="456900.A0A151I878"/>
<dbReference type="Gene3D" id="1.10.10.60">
    <property type="entry name" value="Homeodomain-like"/>
    <property type="match status" value="1"/>
</dbReference>
<accession>A0A151I878</accession>